<proteinExistence type="predicted"/>
<evidence type="ECO:0000256" key="2">
    <source>
        <dbReference type="ARBA" id="ARBA00022737"/>
    </source>
</evidence>
<evidence type="ECO:0000313" key="3">
    <source>
        <dbReference type="Proteomes" id="UP001652642"/>
    </source>
</evidence>
<protein>
    <submittedName>
        <fullName evidence="4">Leucine-rich repeat-containing protein 14B</fullName>
    </submittedName>
</protein>
<keyword evidence="1" id="KW-0433">Leucine-rich repeat</keyword>
<organism evidence="3 4">
    <name type="scientific">Pogona vitticeps</name>
    <name type="common">central bearded dragon</name>
    <dbReference type="NCBI Taxonomy" id="103695"/>
    <lineage>
        <taxon>Eukaryota</taxon>
        <taxon>Metazoa</taxon>
        <taxon>Chordata</taxon>
        <taxon>Craniata</taxon>
        <taxon>Vertebrata</taxon>
        <taxon>Euteleostomi</taxon>
        <taxon>Lepidosauria</taxon>
        <taxon>Squamata</taxon>
        <taxon>Bifurcata</taxon>
        <taxon>Unidentata</taxon>
        <taxon>Episquamata</taxon>
        <taxon>Toxicofera</taxon>
        <taxon>Iguania</taxon>
        <taxon>Acrodonta</taxon>
        <taxon>Agamidae</taxon>
        <taxon>Amphibolurinae</taxon>
        <taxon>Pogona</taxon>
    </lineage>
</organism>
<dbReference type="Proteomes" id="UP001652642">
    <property type="component" value="Chromosome 2"/>
</dbReference>
<name>A0A6J0V8T8_9SAUR</name>
<dbReference type="SUPFAM" id="SSF52047">
    <property type="entry name" value="RNI-like"/>
    <property type="match status" value="1"/>
</dbReference>
<dbReference type="PANTHER" id="PTHR14224">
    <property type="entry name" value="SIMILAR TO PREFERENTIALLY EXPRESSED ANTIGEN IN MELANOMA-LIKE 3"/>
    <property type="match status" value="1"/>
</dbReference>
<dbReference type="GeneID" id="110089713"/>
<dbReference type="PIRSF" id="PIRSF038286">
    <property type="entry name" value="PRAME"/>
    <property type="match status" value="1"/>
</dbReference>
<gene>
    <name evidence="4" type="primary">LRRC14B</name>
</gene>
<dbReference type="KEGG" id="pvt:110089713"/>
<sequence length="516" mass="58649">MYSLRFLSAEALVSNTDLVRKNLGSVAHNLFPLLFKASYLQEQGEVLHDLVENWPLPELNVGKLLGKTSDHQEDISSRACAVCLASCLTGLRDYVMNCSSPYAKRLKIVDLTGIKDVEIQLCKCRRTMGRWARTELLSKICYDLLVDMERLPFNPEVFEISVDVLIDVFVTERSYELVVQALLTRCHCPLKIRCRAFRVDSLALRKLFYIIKLAEPSSLRKFEVVHNVRLEMGHLQVLLNNVQFPQLTSLTLPARTFDVRSFTPEDDADLVRIGEKLSQMTRLTELSVAFSTLTGKIRKLLSPLKSPLKVLDVSNCSLNHVDMAYLANSLHSNHLEVLDISGHDVAELYPSTFFKLLNHSSHTLKSLTLEECNIQDTHMNMLILGLVPCRKLEELKFLGNPLSSRALKCLFNVFTDFPKLKYIEFPVPKDCYASDVGYPIDEANLSKFDHRKYERIVEELNMILRQAKREDIKASTPLYGGYDAAIQETGNELGSSLLNSFKETLQNFCMALQKMS</sequence>
<evidence type="ECO:0000313" key="4">
    <source>
        <dbReference type="RefSeq" id="XP_020668643.2"/>
    </source>
</evidence>
<dbReference type="OrthoDB" id="8875973at2759"/>
<dbReference type="RefSeq" id="XP_020668643.2">
    <property type="nucleotide sequence ID" value="XM_020812984.2"/>
</dbReference>
<keyword evidence="2" id="KW-0677">Repeat</keyword>
<dbReference type="GO" id="GO:0005737">
    <property type="term" value="C:cytoplasm"/>
    <property type="evidence" value="ECO:0007669"/>
    <property type="project" value="TreeGrafter"/>
</dbReference>
<dbReference type="Gene3D" id="3.80.10.10">
    <property type="entry name" value="Ribonuclease Inhibitor"/>
    <property type="match status" value="1"/>
</dbReference>
<dbReference type="CTD" id="389257"/>
<dbReference type="InterPro" id="IPR032675">
    <property type="entry name" value="LRR_dom_sf"/>
</dbReference>
<dbReference type="PANTHER" id="PTHR14224:SF27">
    <property type="entry name" value="LEUCINE-RICH REPEAT-CONTAINING PROTEIN 14B"/>
    <property type="match status" value="1"/>
</dbReference>
<dbReference type="InParanoid" id="A0A6J0V8T8"/>
<reference evidence="4" key="2">
    <citation type="submission" date="2025-08" db="UniProtKB">
        <authorList>
            <consortium name="RefSeq"/>
        </authorList>
    </citation>
    <scope>IDENTIFICATION</scope>
</reference>
<dbReference type="AlphaFoldDB" id="A0A6J0V8T8"/>
<accession>A0A6J0V8T8</accession>
<dbReference type="InterPro" id="IPR050694">
    <property type="entry name" value="LRRC14/PRAME"/>
</dbReference>
<dbReference type="InterPro" id="IPR026271">
    <property type="entry name" value="PRAME"/>
</dbReference>
<keyword evidence="3" id="KW-1185">Reference proteome</keyword>
<reference evidence="3" key="1">
    <citation type="submission" date="2025-05" db="UniProtKB">
        <authorList>
            <consortium name="RefSeq"/>
        </authorList>
    </citation>
    <scope>NUCLEOTIDE SEQUENCE [LARGE SCALE GENOMIC DNA]</scope>
</reference>
<evidence type="ECO:0000256" key="1">
    <source>
        <dbReference type="ARBA" id="ARBA00022614"/>
    </source>
</evidence>